<dbReference type="EMBL" id="VICG01000015">
    <property type="protein sequence ID" value="KAA8564422.1"/>
    <property type="molecule type" value="Genomic_DNA"/>
</dbReference>
<sequence length="286" mass="30533">MHAPHPNIPHLEIATFTRPSALLALESGAQRIELCSHKEKDGLTPDVQDFLSVSSAAGLCGDGKVDGVDKEKVDGSLPDPLPKEINVMIRPIDNSSPGSGPNQDFRVGDEVFERMKGEMRRFRDLGASGFVFGILKDSDEDSGGERGKGQGGLIVDKERCAELIKIAREGKHGDNVRCTFHRAFDRIDVARMGDQLEILTTLNFTSLLTSGGAVSAIQGIPQIAKLVRQAAGRIEIIVGGGVRSGNLGGLVLGTGAEWFHSSAVTGEGEDVDGDEVRRLREALGKV</sequence>
<evidence type="ECO:0000256" key="2">
    <source>
        <dbReference type="ARBA" id="ARBA00019014"/>
    </source>
</evidence>
<protein>
    <recommendedName>
        <fullName evidence="2">Copper homeostasis protein cutC homolog</fullName>
    </recommendedName>
</protein>
<comment type="caution">
    <text evidence="3">The sequence shown here is derived from an EMBL/GenBank/DDBJ whole genome shotgun (WGS) entry which is preliminary data.</text>
</comment>
<keyword evidence="4" id="KW-1185">Reference proteome</keyword>
<dbReference type="AlphaFoldDB" id="A0A5M9J9A1"/>
<dbReference type="Pfam" id="PF03932">
    <property type="entry name" value="CutC"/>
    <property type="match status" value="1"/>
</dbReference>
<dbReference type="PANTHER" id="PTHR12598">
    <property type="entry name" value="COPPER HOMEOSTASIS PROTEIN CUTC"/>
    <property type="match status" value="1"/>
</dbReference>
<dbReference type="Proteomes" id="UP000322873">
    <property type="component" value="Unassembled WGS sequence"/>
</dbReference>
<dbReference type="VEuPathDB" id="FungiDB:MFRU_013g00490"/>
<gene>
    <name evidence="3" type="ORF">EYC84_011360</name>
</gene>
<evidence type="ECO:0000313" key="3">
    <source>
        <dbReference type="EMBL" id="KAA8564422.1"/>
    </source>
</evidence>
<dbReference type="GO" id="GO:0005507">
    <property type="term" value="F:copper ion binding"/>
    <property type="evidence" value="ECO:0007669"/>
    <property type="project" value="TreeGrafter"/>
</dbReference>
<organism evidence="3 4">
    <name type="scientific">Monilinia fructicola</name>
    <name type="common">Brown rot fungus</name>
    <name type="synonym">Ciboria fructicola</name>
    <dbReference type="NCBI Taxonomy" id="38448"/>
    <lineage>
        <taxon>Eukaryota</taxon>
        <taxon>Fungi</taxon>
        <taxon>Dikarya</taxon>
        <taxon>Ascomycota</taxon>
        <taxon>Pezizomycotina</taxon>
        <taxon>Leotiomycetes</taxon>
        <taxon>Helotiales</taxon>
        <taxon>Sclerotiniaceae</taxon>
        <taxon>Monilinia</taxon>
    </lineage>
</organism>
<dbReference type="InterPro" id="IPR036822">
    <property type="entry name" value="CutC-like_dom_sf"/>
</dbReference>
<reference evidence="3 4" key="1">
    <citation type="submission" date="2019-06" db="EMBL/GenBank/DDBJ databases">
        <title>Genome Sequence of the Brown Rot Fungal Pathogen Monilinia fructicola.</title>
        <authorList>
            <person name="De Miccolis Angelini R.M."/>
            <person name="Landi L."/>
            <person name="Abate D."/>
            <person name="Pollastro S."/>
            <person name="Romanazzi G."/>
            <person name="Faretra F."/>
        </authorList>
    </citation>
    <scope>NUCLEOTIDE SEQUENCE [LARGE SCALE GENOMIC DNA]</scope>
    <source>
        <strain evidence="3 4">Mfrc123</strain>
    </source>
</reference>
<name>A0A5M9J9A1_MONFR</name>
<evidence type="ECO:0000256" key="1">
    <source>
        <dbReference type="ARBA" id="ARBA00007768"/>
    </source>
</evidence>
<dbReference type="Gene3D" id="3.20.20.380">
    <property type="entry name" value="Copper homeostasis (CutC) domain"/>
    <property type="match status" value="1"/>
</dbReference>
<evidence type="ECO:0000313" key="4">
    <source>
        <dbReference type="Proteomes" id="UP000322873"/>
    </source>
</evidence>
<accession>A0A5M9J9A1</accession>
<dbReference type="PANTHER" id="PTHR12598:SF0">
    <property type="entry name" value="COPPER HOMEOSTASIS PROTEIN CUTC HOMOLOG"/>
    <property type="match status" value="1"/>
</dbReference>
<proteinExistence type="inferred from homology"/>
<comment type="similarity">
    <text evidence="1">Belongs to the CutC family.</text>
</comment>
<dbReference type="SUPFAM" id="SSF110395">
    <property type="entry name" value="CutC-like"/>
    <property type="match status" value="1"/>
</dbReference>
<dbReference type="InterPro" id="IPR005627">
    <property type="entry name" value="CutC-like"/>
</dbReference>